<reference evidence="7 8" key="1">
    <citation type="submission" date="2024-04" db="EMBL/GenBank/DDBJ databases">
        <title>draft genome sequnece of Paenibacillus filicis.</title>
        <authorList>
            <person name="Kim D.-U."/>
        </authorList>
    </citation>
    <scope>NUCLEOTIDE SEQUENCE [LARGE SCALE GENOMIC DNA]</scope>
    <source>
        <strain evidence="7 8">KACC14197</strain>
    </source>
</reference>
<evidence type="ECO:0000256" key="1">
    <source>
        <dbReference type="ARBA" id="ARBA00023015"/>
    </source>
</evidence>
<dbReference type="PROSITE" id="PS50042">
    <property type="entry name" value="CNMP_BINDING_3"/>
    <property type="match status" value="1"/>
</dbReference>
<dbReference type="Pfam" id="PF00027">
    <property type="entry name" value="cNMP_binding"/>
    <property type="match status" value="1"/>
</dbReference>
<evidence type="ECO:0000313" key="8">
    <source>
        <dbReference type="Proteomes" id="UP001469365"/>
    </source>
</evidence>
<comment type="caution">
    <text evidence="7">The sequence shown here is derived from an EMBL/GenBank/DDBJ whole genome shotgun (WGS) entry which is preliminary data.</text>
</comment>
<dbReference type="PROSITE" id="PS51063">
    <property type="entry name" value="HTH_CRP_2"/>
    <property type="match status" value="1"/>
</dbReference>
<dbReference type="PANTHER" id="PTHR24567:SF26">
    <property type="entry name" value="REGULATORY PROTEIN YEIL"/>
    <property type="match status" value="1"/>
</dbReference>
<dbReference type="InterPro" id="IPR018490">
    <property type="entry name" value="cNMP-bd_dom_sf"/>
</dbReference>
<dbReference type="EMBL" id="JBBPCC010000001">
    <property type="protein sequence ID" value="MEK8126649.1"/>
    <property type="molecule type" value="Genomic_DNA"/>
</dbReference>
<dbReference type="SUPFAM" id="SSF46785">
    <property type="entry name" value="Winged helix' DNA-binding domain"/>
    <property type="match status" value="1"/>
</dbReference>
<dbReference type="SMART" id="SM00100">
    <property type="entry name" value="cNMP"/>
    <property type="match status" value="1"/>
</dbReference>
<dbReference type="PANTHER" id="PTHR24567">
    <property type="entry name" value="CRP FAMILY TRANSCRIPTIONAL REGULATORY PROTEIN"/>
    <property type="match status" value="1"/>
</dbReference>
<keyword evidence="2" id="KW-0238">DNA-binding</keyword>
<dbReference type="InterPro" id="IPR000595">
    <property type="entry name" value="cNMP-bd_dom"/>
</dbReference>
<keyword evidence="8" id="KW-1185">Reference proteome</keyword>
<dbReference type="InterPro" id="IPR050397">
    <property type="entry name" value="Env_Response_Regulators"/>
</dbReference>
<dbReference type="Proteomes" id="UP001469365">
    <property type="component" value="Unassembled WGS sequence"/>
</dbReference>
<evidence type="ECO:0000256" key="2">
    <source>
        <dbReference type="ARBA" id="ARBA00023125"/>
    </source>
</evidence>
<evidence type="ECO:0000259" key="6">
    <source>
        <dbReference type="PROSITE" id="PS51063"/>
    </source>
</evidence>
<dbReference type="RefSeq" id="WP_341413702.1">
    <property type="nucleotide sequence ID" value="NZ_JBBPCC010000001.1"/>
</dbReference>
<dbReference type="InterPro" id="IPR014710">
    <property type="entry name" value="RmlC-like_jellyroll"/>
</dbReference>
<accession>A0ABU9DCS2</accession>
<keyword evidence="1" id="KW-0805">Transcription regulation</keyword>
<dbReference type="Gene3D" id="2.60.120.10">
    <property type="entry name" value="Jelly Rolls"/>
    <property type="match status" value="1"/>
</dbReference>
<feature type="domain" description="Cyclic nucleotide-binding" evidence="5">
    <location>
        <begin position="6"/>
        <end position="126"/>
    </location>
</feature>
<dbReference type="CDD" id="cd00038">
    <property type="entry name" value="CAP_ED"/>
    <property type="match status" value="1"/>
</dbReference>
<evidence type="ECO:0000259" key="5">
    <source>
        <dbReference type="PROSITE" id="PS50042"/>
    </source>
</evidence>
<name>A0ABU9DCS2_9BACL</name>
<dbReference type="SUPFAM" id="SSF51206">
    <property type="entry name" value="cAMP-binding domain-like"/>
    <property type="match status" value="1"/>
</dbReference>
<keyword evidence="4" id="KW-0804">Transcription</keyword>
<proteinExistence type="predicted"/>
<dbReference type="InterPro" id="IPR012318">
    <property type="entry name" value="HTH_CRP"/>
</dbReference>
<dbReference type="InterPro" id="IPR036390">
    <property type="entry name" value="WH_DNA-bd_sf"/>
</dbReference>
<keyword evidence="3" id="KW-0010">Activator</keyword>
<evidence type="ECO:0000256" key="3">
    <source>
        <dbReference type="ARBA" id="ARBA00023159"/>
    </source>
</evidence>
<organism evidence="7 8">
    <name type="scientific">Paenibacillus filicis</name>
    <dbReference type="NCBI Taxonomy" id="669464"/>
    <lineage>
        <taxon>Bacteria</taxon>
        <taxon>Bacillati</taxon>
        <taxon>Bacillota</taxon>
        <taxon>Bacilli</taxon>
        <taxon>Bacillales</taxon>
        <taxon>Paenibacillaceae</taxon>
        <taxon>Paenibacillus</taxon>
    </lineage>
</organism>
<evidence type="ECO:0000256" key="4">
    <source>
        <dbReference type="ARBA" id="ARBA00023163"/>
    </source>
</evidence>
<evidence type="ECO:0000313" key="7">
    <source>
        <dbReference type="EMBL" id="MEK8126649.1"/>
    </source>
</evidence>
<dbReference type="Pfam" id="PF13545">
    <property type="entry name" value="HTH_Crp_2"/>
    <property type="match status" value="1"/>
</dbReference>
<gene>
    <name evidence="7" type="ORF">WMW72_01870</name>
</gene>
<feature type="domain" description="HTH crp-type" evidence="6">
    <location>
        <begin position="140"/>
        <end position="211"/>
    </location>
</feature>
<protein>
    <submittedName>
        <fullName evidence="7">Crp/Fnr family transcriptional regulator</fullName>
    </submittedName>
</protein>
<sequence>MNTHNWLRDMLEGMPADLYKHWEVRQYRSGDTICEQEGIPVYFYILLEGMLKVEHTAEDGSKLIIAYLSPGELISDIELALGRPYVCKTVAVTKSSALALKADMYRKWVGNDNRFLQFLTTQLAGKLYAGSKKSIDQVTMSLRHKVLRYVYNMLESYNFNEHIALIAPIAREELASEWGVTLRSVNRVFKELKDRQMIYVKKNQIICNETSRYLIEKELADIENLH</sequence>